<name>A0A917PXQ9_9PSED</name>
<dbReference type="PANTHER" id="PTHR15364:SF0">
    <property type="entry name" value="2'-DEOXYNUCLEOSIDE 5'-PHOSPHATE N-HYDROLASE 1"/>
    <property type="match status" value="1"/>
</dbReference>
<keyword evidence="2" id="KW-1185">Reference proteome</keyword>
<dbReference type="RefSeq" id="WP_188983512.1">
    <property type="nucleotide sequence ID" value="NZ_BMPO01000005.1"/>
</dbReference>
<dbReference type="EMBL" id="BMPO01000005">
    <property type="protein sequence ID" value="GGJ97601.1"/>
    <property type="molecule type" value="Genomic_DNA"/>
</dbReference>
<comment type="caution">
    <text evidence="1">The sequence shown here is derived from an EMBL/GenBank/DDBJ whole genome shotgun (WGS) entry which is preliminary data.</text>
</comment>
<evidence type="ECO:0000313" key="1">
    <source>
        <dbReference type="EMBL" id="GGJ97601.1"/>
    </source>
</evidence>
<accession>A0A917PXQ9</accession>
<dbReference type="PANTHER" id="PTHR15364">
    <property type="entry name" value="2'-DEOXYNUCLEOSIDE 5'-PHOSPHATE N-HYDROLASE 1"/>
    <property type="match status" value="1"/>
</dbReference>
<dbReference type="Gene3D" id="3.40.50.450">
    <property type="match status" value="1"/>
</dbReference>
<dbReference type="Pfam" id="PF05014">
    <property type="entry name" value="Nuc_deoxyrib_tr"/>
    <property type="match status" value="1"/>
</dbReference>
<reference evidence="1" key="1">
    <citation type="journal article" date="2014" name="Int. J. Syst. Evol. Microbiol.">
        <title>Complete genome sequence of Corynebacterium casei LMG S-19264T (=DSM 44701T), isolated from a smear-ripened cheese.</title>
        <authorList>
            <consortium name="US DOE Joint Genome Institute (JGI-PGF)"/>
            <person name="Walter F."/>
            <person name="Albersmeier A."/>
            <person name="Kalinowski J."/>
            <person name="Ruckert C."/>
        </authorList>
    </citation>
    <scope>NUCLEOTIDE SEQUENCE</scope>
    <source>
        <strain evidence="1">JCM 30078</strain>
    </source>
</reference>
<gene>
    <name evidence="1" type="ORF">GCM10009304_24370</name>
</gene>
<dbReference type="Proteomes" id="UP000635983">
    <property type="component" value="Unassembled WGS sequence"/>
</dbReference>
<proteinExistence type="predicted"/>
<dbReference type="GO" id="GO:0070694">
    <property type="term" value="F:5-hydroxymethyl-dUMP N-hydrolase activity"/>
    <property type="evidence" value="ECO:0007669"/>
    <property type="project" value="TreeGrafter"/>
</dbReference>
<dbReference type="GO" id="GO:0009159">
    <property type="term" value="P:deoxyribonucleoside monophosphate catabolic process"/>
    <property type="evidence" value="ECO:0007669"/>
    <property type="project" value="TreeGrafter"/>
</dbReference>
<dbReference type="InterPro" id="IPR051239">
    <property type="entry name" value="2'-dNMP_N-hydrolase"/>
</dbReference>
<sequence>MTLRIYLAGPAVFRPDALEYGEWLKAQCAEAGFEGLYPLDNAVPAEIVDPAEQGAWVYRANLALIERCDLVLADLNFFRGAEPDSGTCFEVGYAVACRKPVYAHVGETGSYAERIARRFPDLFHEKGVDRDGMVIEEFELPLNLMLAVPSRLVHGSVTDALALIAREHEPRVQGAAE</sequence>
<dbReference type="InterPro" id="IPR007710">
    <property type="entry name" value="Nucleoside_deoxyribTrfase"/>
</dbReference>
<reference evidence="1" key="2">
    <citation type="submission" date="2020-09" db="EMBL/GenBank/DDBJ databases">
        <authorList>
            <person name="Sun Q."/>
            <person name="Ohkuma M."/>
        </authorList>
    </citation>
    <scope>NUCLEOTIDE SEQUENCE</scope>
    <source>
        <strain evidence="1">JCM 30078</strain>
    </source>
</reference>
<dbReference type="AlphaFoldDB" id="A0A917PXQ9"/>
<evidence type="ECO:0008006" key="3">
    <source>
        <dbReference type="Google" id="ProtNLM"/>
    </source>
</evidence>
<evidence type="ECO:0000313" key="2">
    <source>
        <dbReference type="Proteomes" id="UP000635983"/>
    </source>
</evidence>
<organism evidence="1 2">
    <name type="scientific">Pseudomonas matsuisoli</name>
    <dbReference type="NCBI Taxonomy" id="1515666"/>
    <lineage>
        <taxon>Bacteria</taxon>
        <taxon>Pseudomonadati</taxon>
        <taxon>Pseudomonadota</taxon>
        <taxon>Gammaproteobacteria</taxon>
        <taxon>Pseudomonadales</taxon>
        <taxon>Pseudomonadaceae</taxon>
        <taxon>Pseudomonas</taxon>
    </lineage>
</organism>
<dbReference type="SUPFAM" id="SSF52309">
    <property type="entry name" value="N-(deoxy)ribosyltransferase-like"/>
    <property type="match status" value="1"/>
</dbReference>
<protein>
    <recommendedName>
        <fullName evidence="3">Nucleoside 2-deoxyribosyltransferase</fullName>
    </recommendedName>
</protein>